<dbReference type="Proteomes" id="UP000199679">
    <property type="component" value="Chromosome I"/>
</dbReference>
<accession>A0A1H2CET0</accession>
<dbReference type="RefSeq" id="WP_091379734.1">
    <property type="nucleotide sequence ID" value="NZ_LT629740.1"/>
</dbReference>
<protein>
    <submittedName>
        <fullName evidence="2">Putative NADH-flavin reductase</fullName>
    </submittedName>
</protein>
<evidence type="ECO:0000313" key="2">
    <source>
        <dbReference type="EMBL" id="SDT68951.1"/>
    </source>
</evidence>
<dbReference type="GO" id="GO:0004074">
    <property type="term" value="F:biliverdin reductase [NAD(P)H] activity"/>
    <property type="evidence" value="ECO:0007669"/>
    <property type="project" value="TreeGrafter"/>
</dbReference>
<dbReference type="EMBL" id="LT629740">
    <property type="protein sequence ID" value="SDT68951.1"/>
    <property type="molecule type" value="Genomic_DNA"/>
</dbReference>
<proteinExistence type="predicted"/>
<organism evidence="2 3">
    <name type="scientific">Mucilaginibacter mallensis</name>
    <dbReference type="NCBI Taxonomy" id="652787"/>
    <lineage>
        <taxon>Bacteria</taxon>
        <taxon>Pseudomonadati</taxon>
        <taxon>Bacteroidota</taxon>
        <taxon>Sphingobacteriia</taxon>
        <taxon>Sphingobacteriales</taxon>
        <taxon>Sphingobacteriaceae</taxon>
        <taxon>Mucilaginibacter</taxon>
    </lineage>
</organism>
<name>A0A1H2CET0_MUCMA</name>
<reference evidence="2 3" key="1">
    <citation type="submission" date="2016-10" db="EMBL/GenBank/DDBJ databases">
        <authorList>
            <person name="de Groot N.N."/>
        </authorList>
    </citation>
    <scope>NUCLEOTIDE SEQUENCE [LARGE SCALE GENOMIC DNA]</scope>
    <source>
        <strain evidence="2 3">MP1X4</strain>
    </source>
</reference>
<dbReference type="AlphaFoldDB" id="A0A1H2CET0"/>
<dbReference type="InterPro" id="IPR036291">
    <property type="entry name" value="NAD(P)-bd_dom_sf"/>
</dbReference>
<dbReference type="GO" id="GO:0042602">
    <property type="term" value="F:riboflavin reductase (NADPH) activity"/>
    <property type="evidence" value="ECO:0007669"/>
    <property type="project" value="TreeGrafter"/>
</dbReference>
<keyword evidence="3" id="KW-1185">Reference proteome</keyword>
<sequence length="218" mass="24354">MKILILGATGRTGRLIVEEALKQGYDLNVLVRDKNKISFSSTTINIFQGTPTRRQDLAAAMQGCDLIISALGIVRASDAPWSKLISAKNFISESIKNAIAEADQQNVKRLITVSAWGVGDSKKDIPFWLRWLIDYTNMGPVYAEHEREEKLLANSNLNWTAVRPVALNDSEKIKTLKVSFNNLPKPSLYISRQSVAQFIVDIVKSDKYDRKSPTISES</sequence>
<dbReference type="SUPFAM" id="SSF51735">
    <property type="entry name" value="NAD(P)-binding Rossmann-fold domains"/>
    <property type="match status" value="1"/>
</dbReference>
<feature type="domain" description="NAD(P)-binding" evidence="1">
    <location>
        <begin position="7"/>
        <end position="205"/>
    </location>
</feature>
<dbReference type="Gene3D" id="3.40.50.720">
    <property type="entry name" value="NAD(P)-binding Rossmann-like Domain"/>
    <property type="match status" value="1"/>
</dbReference>
<dbReference type="Pfam" id="PF13460">
    <property type="entry name" value="NAD_binding_10"/>
    <property type="match status" value="1"/>
</dbReference>
<dbReference type="InterPro" id="IPR016040">
    <property type="entry name" value="NAD(P)-bd_dom"/>
</dbReference>
<dbReference type="OrthoDB" id="9790734at2"/>
<evidence type="ECO:0000259" key="1">
    <source>
        <dbReference type="Pfam" id="PF13460"/>
    </source>
</evidence>
<dbReference type="PANTHER" id="PTHR43355">
    <property type="entry name" value="FLAVIN REDUCTASE (NADPH)"/>
    <property type="match status" value="1"/>
</dbReference>
<dbReference type="PANTHER" id="PTHR43355:SF2">
    <property type="entry name" value="FLAVIN REDUCTASE (NADPH)"/>
    <property type="match status" value="1"/>
</dbReference>
<gene>
    <name evidence="2" type="ORF">SAMN05216490_4966</name>
</gene>
<dbReference type="STRING" id="652787.SAMN05216490_4966"/>
<dbReference type="CDD" id="cd05244">
    <property type="entry name" value="BVR-B_like_SDR_a"/>
    <property type="match status" value="1"/>
</dbReference>
<dbReference type="InterPro" id="IPR051606">
    <property type="entry name" value="Polyketide_Oxido-like"/>
</dbReference>
<evidence type="ECO:0000313" key="3">
    <source>
        <dbReference type="Proteomes" id="UP000199679"/>
    </source>
</evidence>